<protein>
    <submittedName>
        <fullName evidence="1">Uncharacterized protein</fullName>
    </submittedName>
</protein>
<name>A0ABT4WER7_9FLAO</name>
<gene>
    <name evidence="1" type="ORF">NJT12_15675</name>
</gene>
<organism evidence="1 2">
    <name type="scientific">Flavobacterium azizsancarii</name>
    <dbReference type="NCBI Taxonomy" id="2961580"/>
    <lineage>
        <taxon>Bacteria</taxon>
        <taxon>Pseudomonadati</taxon>
        <taxon>Bacteroidota</taxon>
        <taxon>Flavobacteriia</taxon>
        <taxon>Flavobacteriales</taxon>
        <taxon>Flavobacteriaceae</taxon>
        <taxon>Flavobacterium</taxon>
    </lineage>
</organism>
<proteinExistence type="predicted"/>
<evidence type="ECO:0000313" key="1">
    <source>
        <dbReference type="EMBL" id="MDA6071054.1"/>
    </source>
</evidence>
<evidence type="ECO:0000313" key="2">
    <source>
        <dbReference type="Proteomes" id="UP001212170"/>
    </source>
</evidence>
<keyword evidence="2" id="KW-1185">Reference proteome</keyword>
<dbReference type="Proteomes" id="UP001212170">
    <property type="component" value="Unassembled WGS sequence"/>
</dbReference>
<dbReference type="EMBL" id="JAMZNK010000027">
    <property type="protein sequence ID" value="MDA6071054.1"/>
    <property type="molecule type" value="Genomic_DNA"/>
</dbReference>
<comment type="caution">
    <text evidence="1">The sequence shown here is derived from an EMBL/GenBank/DDBJ whole genome shotgun (WGS) entry which is preliminary data.</text>
</comment>
<accession>A0ABT4WER7</accession>
<sequence length="117" mass="14006">MIMKKGKALVYDSQHCFSRFLKYEFKKDLAFDAYKNFKKFDNVIDHYTIMLFVINSDKELYDLLRIYKRGVPLIVCTFDKEIKTKLEIIEDILLLDLSKVKSEMRSQLKFFINVTSK</sequence>
<reference evidence="1 2" key="1">
    <citation type="journal article" date="2023" name="Chemosphere">
        <title>Whole genome analysis of Flavobacterium aziz-sancarii sp. nov., isolated from Ardley Island (Antarctica), revealed a rich resistome and bioremediation potential.</title>
        <authorList>
            <person name="Otur C."/>
            <person name="Okay S."/>
            <person name="Kurt-Kizildogan A."/>
        </authorList>
    </citation>
    <scope>NUCLEOTIDE SEQUENCE [LARGE SCALE GENOMIC DNA]</scope>
    <source>
        <strain evidence="1 2">AC</strain>
    </source>
</reference>